<dbReference type="AlphaFoldDB" id="A0A923IZK6"/>
<evidence type="ECO:0000256" key="9">
    <source>
        <dbReference type="ARBA" id="ARBA00023180"/>
    </source>
</evidence>
<keyword evidence="4" id="KW-0964">Secreted</keyword>
<dbReference type="CDD" id="cd06242">
    <property type="entry name" value="M14-like"/>
    <property type="match status" value="1"/>
</dbReference>
<evidence type="ECO:0000259" key="12">
    <source>
        <dbReference type="PROSITE" id="PS52035"/>
    </source>
</evidence>
<evidence type="ECO:0000256" key="11">
    <source>
        <dbReference type="SAM" id="SignalP"/>
    </source>
</evidence>
<comment type="caution">
    <text evidence="13">The sequence shown here is derived from an EMBL/GenBank/DDBJ whole genome shotgun (WGS) entry which is preliminary data.</text>
</comment>
<evidence type="ECO:0000256" key="2">
    <source>
        <dbReference type="ARBA" id="ARBA00004613"/>
    </source>
</evidence>
<sequence>MISKRTFRKVAASITLSLVLATSTVSYVFAAPYAPDSYYKQTPEIIQNYFPKPQEPIFTPAFTKGKENFTSHEEMMKFIYDLQKSSQYMKVAIIGETQEGKPIPLLIFSKPSYDKSADILKLGKPVVWLQGQIHGNEPAGGEAMLGVARNLAIGKFGEEVLEKVSVVILPRFNGDGSYYYDRRTSTNIDSNRDHLKFDNMETIAVHKAFNKFMPEVVVDAHEYGVESNFKSVGKKGSLTAYDVLISSAKNLNIPKEVRSVSDSLFVNNAQKQLAANKHTSHMYYTVSKKGNNFTIYEAGTDAKIGRNAYGLQPSFSFLVETRGIGIGKENFERRVMSHIITSENIIKTTADNAKLVKDTVDNARNKITKLGEKIEPSDKITIASESKNMGKSTLDIIDVETGKKVKLDVDVFSNTEGKPVVERVRPTAYILPPAYHEVAKRLSYSGVTVRKLNNAIELPVEAFKVTDKKIDTNYYEGHLRNSVTVNTSSKVVKFPKESYVFAMSQPNANIISMALEPDADDSFVKFNLIPVDINEEVPVYRYMHNNKLDTYIIELQ</sequence>
<gene>
    <name evidence="13" type="ORF">HGG79_04750</name>
</gene>
<feature type="active site" description="Proton donor/acceptor" evidence="10">
    <location>
        <position position="320"/>
    </location>
</feature>
<keyword evidence="14" id="KW-1185">Reference proteome</keyword>
<evidence type="ECO:0000256" key="5">
    <source>
        <dbReference type="ARBA" id="ARBA00022670"/>
    </source>
</evidence>
<protein>
    <submittedName>
        <fullName evidence="13">Peptidase</fullName>
    </submittedName>
</protein>
<feature type="domain" description="Peptidase M14" evidence="12">
    <location>
        <begin position="68"/>
        <end position="363"/>
    </location>
</feature>
<keyword evidence="6 11" id="KW-0732">Signal</keyword>
<dbReference type="Gene3D" id="3.40.630.10">
    <property type="entry name" value="Zn peptidases"/>
    <property type="match status" value="1"/>
</dbReference>
<organism evidence="13 14">
    <name type="scientific">Clostridium tetanomorphum</name>
    <dbReference type="NCBI Taxonomy" id="1553"/>
    <lineage>
        <taxon>Bacteria</taxon>
        <taxon>Bacillati</taxon>
        <taxon>Bacillota</taxon>
        <taxon>Clostridia</taxon>
        <taxon>Eubacteriales</taxon>
        <taxon>Clostridiaceae</taxon>
        <taxon>Clostridium</taxon>
    </lineage>
</organism>
<evidence type="ECO:0000256" key="6">
    <source>
        <dbReference type="ARBA" id="ARBA00022729"/>
    </source>
</evidence>
<reference evidence="13 14" key="1">
    <citation type="submission" date="2020-04" db="EMBL/GenBank/DDBJ databases">
        <title>Genomic insights into acetone-butanol-ethanol (ABE) fermentation by sequencing solventogenic clostridia strains.</title>
        <authorList>
            <person name="Brown S."/>
        </authorList>
    </citation>
    <scope>NUCLEOTIDE SEQUENCE [LARGE SCALE GENOMIC DNA]</scope>
    <source>
        <strain evidence="13 14">DJ011</strain>
    </source>
</reference>
<evidence type="ECO:0000256" key="8">
    <source>
        <dbReference type="ARBA" id="ARBA00023026"/>
    </source>
</evidence>
<feature type="chain" id="PRO_5037939238" evidence="11">
    <location>
        <begin position="31"/>
        <end position="556"/>
    </location>
</feature>
<name>A0A923IZK6_CLOTT</name>
<comment type="cofactor">
    <cofactor evidence="1">
        <name>Zn(2+)</name>
        <dbReference type="ChEBI" id="CHEBI:29105"/>
    </cofactor>
</comment>
<dbReference type="GO" id="GO:0008270">
    <property type="term" value="F:zinc ion binding"/>
    <property type="evidence" value="ECO:0007669"/>
    <property type="project" value="InterPro"/>
</dbReference>
<evidence type="ECO:0000256" key="3">
    <source>
        <dbReference type="ARBA" id="ARBA00005988"/>
    </source>
</evidence>
<evidence type="ECO:0000313" key="13">
    <source>
        <dbReference type="EMBL" id="MBC2397092.1"/>
    </source>
</evidence>
<dbReference type="InterPro" id="IPR000834">
    <property type="entry name" value="Peptidase_M14"/>
</dbReference>
<evidence type="ECO:0000256" key="10">
    <source>
        <dbReference type="PROSITE-ProRule" id="PRU01379"/>
    </source>
</evidence>
<keyword evidence="5" id="KW-0645">Protease</keyword>
<dbReference type="SUPFAM" id="SSF53187">
    <property type="entry name" value="Zn-dependent exopeptidases"/>
    <property type="match status" value="1"/>
</dbReference>
<accession>A0A923IZK6</accession>
<evidence type="ECO:0000256" key="7">
    <source>
        <dbReference type="ARBA" id="ARBA00022801"/>
    </source>
</evidence>
<keyword evidence="8" id="KW-0843">Virulence</keyword>
<dbReference type="GO" id="GO:0005615">
    <property type="term" value="C:extracellular space"/>
    <property type="evidence" value="ECO:0007669"/>
    <property type="project" value="TreeGrafter"/>
</dbReference>
<dbReference type="PANTHER" id="PTHR11705:SF83">
    <property type="entry name" value="INACTIVE METALLOCARBOXYPEPTIDASE ECM14"/>
    <property type="match status" value="1"/>
</dbReference>
<evidence type="ECO:0000313" key="14">
    <source>
        <dbReference type="Proteomes" id="UP000563151"/>
    </source>
</evidence>
<dbReference type="PROSITE" id="PS52035">
    <property type="entry name" value="PEPTIDASE_M14"/>
    <property type="match status" value="1"/>
</dbReference>
<comment type="similarity">
    <text evidence="3 10">Belongs to the peptidase M14 family.</text>
</comment>
<dbReference type="SMART" id="SM00631">
    <property type="entry name" value="Zn_pept"/>
    <property type="match status" value="1"/>
</dbReference>
<dbReference type="PANTHER" id="PTHR11705">
    <property type="entry name" value="PROTEASE FAMILY M14 CARBOXYPEPTIDASE A,B"/>
    <property type="match status" value="1"/>
</dbReference>
<proteinExistence type="inferred from homology"/>
<dbReference type="Proteomes" id="UP000563151">
    <property type="component" value="Unassembled WGS sequence"/>
</dbReference>
<evidence type="ECO:0000256" key="1">
    <source>
        <dbReference type="ARBA" id="ARBA00001947"/>
    </source>
</evidence>
<dbReference type="Pfam" id="PF00246">
    <property type="entry name" value="Peptidase_M14"/>
    <property type="match status" value="1"/>
</dbReference>
<evidence type="ECO:0000256" key="4">
    <source>
        <dbReference type="ARBA" id="ARBA00022525"/>
    </source>
</evidence>
<keyword evidence="7" id="KW-0378">Hydrolase</keyword>
<feature type="signal peptide" evidence="11">
    <location>
        <begin position="1"/>
        <end position="30"/>
    </location>
</feature>
<dbReference type="GO" id="GO:0006508">
    <property type="term" value="P:proteolysis"/>
    <property type="evidence" value="ECO:0007669"/>
    <property type="project" value="UniProtKB-KW"/>
</dbReference>
<comment type="subcellular location">
    <subcellularLocation>
        <location evidence="2">Secreted</location>
    </subcellularLocation>
</comment>
<dbReference type="EMBL" id="JAAZWO010000004">
    <property type="protein sequence ID" value="MBC2397092.1"/>
    <property type="molecule type" value="Genomic_DNA"/>
</dbReference>
<keyword evidence="9" id="KW-0325">Glycoprotein</keyword>
<dbReference type="GO" id="GO:0004181">
    <property type="term" value="F:metallocarboxypeptidase activity"/>
    <property type="evidence" value="ECO:0007669"/>
    <property type="project" value="InterPro"/>
</dbReference>
<dbReference type="RefSeq" id="WP_173680488.1">
    <property type="nucleotide sequence ID" value="NZ_JAAZWO010000004.1"/>
</dbReference>